<dbReference type="PANTHER" id="PTHR10170:SF10">
    <property type="entry name" value="HUNTINGTIN"/>
    <property type="match status" value="1"/>
</dbReference>
<evidence type="ECO:0000313" key="2">
    <source>
        <dbReference type="RefSeq" id="XP_027200979.1"/>
    </source>
</evidence>
<dbReference type="InterPro" id="IPR028426">
    <property type="entry name" value="Huntingtin_fam"/>
</dbReference>
<dbReference type="Proteomes" id="UP000515146">
    <property type="component" value="Unplaced"/>
</dbReference>
<gene>
    <name evidence="2" type="primary">LOC113795005</name>
</gene>
<dbReference type="InterPro" id="IPR048413">
    <property type="entry name" value="Htt_C-HEAT_rpt"/>
</dbReference>
<dbReference type="GO" id="GO:0005737">
    <property type="term" value="C:cytoplasm"/>
    <property type="evidence" value="ECO:0007669"/>
    <property type="project" value="TreeGrafter"/>
</dbReference>
<dbReference type="RefSeq" id="XP_027200979.1">
    <property type="nucleotide sequence ID" value="XM_027345178.1"/>
</dbReference>
<dbReference type="OMA" id="QNRFGKF"/>
<sequence>MIICQVFGYFLAEFFPPQDILNKCIGEFLSKQQNHYKYLIEILFIIYSKLQIDCQHTDDTGEDWVILSLSSFTQLVPISHALWALTCFLICASHNHWIRS</sequence>
<dbReference type="PANTHER" id="PTHR10170">
    <property type="entry name" value="HUNTINGTON DISEASE PROTEIN"/>
    <property type="match status" value="1"/>
</dbReference>
<organism evidence="1 2">
    <name type="scientific">Dermatophagoides pteronyssinus</name>
    <name type="common">European house dust mite</name>
    <dbReference type="NCBI Taxonomy" id="6956"/>
    <lineage>
        <taxon>Eukaryota</taxon>
        <taxon>Metazoa</taxon>
        <taxon>Ecdysozoa</taxon>
        <taxon>Arthropoda</taxon>
        <taxon>Chelicerata</taxon>
        <taxon>Arachnida</taxon>
        <taxon>Acari</taxon>
        <taxon>Acariformes</taxon>
        <taxon>Sarcoptiformes</taxon>
        <taxon>Astigmata</taxon>
        <taxon>Psoroptidia</taxon>
        <taxon>Analgoidea</taxon>
        <taxon>Pyroglyphidae</taxon>
        <taxon>Dermatophagoidinae</taxon>
        <taxon>Dermatophagoides</taxon>
    </lineage>
</organism>
<reference evidence="2" key="1">
    <citation type="submission" date="2025-08" db="UniProtKB">
        <authorList>
            <consortium name="RefSeq"/>
        </authorList>
    </citation>
    <scope>IDENTIFICATION</scope>
    <source>
        <strain evidence="2">Airmid</strain>
    </source>
</reference>
<dbReference type="AlphaFoldDB" id="A0A6P6Y8U6"/>
<dbReference type="OrthoDB" id="6515126at2759"/>
<name>A0A6P6Y8U6_DERPT</name>
<dbReference type="Pfam" id="PF20927">
    <property type="entry name" value="Htt_C-HEAT"/>
    <property type="match status" value="1"/>
</dbReference>
<accession>A0A6P6Y8U6</accession>
<proteinExistence type="predicted"/>
<evidence type="ECO:0000313" key="1">
    <source>
        <dbReference type="Proteomes" id="UP000515146"/>
    </source>
</evidence>
<protein>
    <submittedName>
        <fullName evidence="2">Huntingtin-like isoform X2</fullName>
    </submittedName>
</protein>
<keyword evidence="1" id="KW-1185">Reference proteome</keyword>